<sequence>MPSADDDARWAEAQRVLDGLPSEALEARVRRWRWLTILLVVGLLLLSVAFAFAVAAWAGDEPPATEDEPLWREIAALAVAASALVLVAVGSIVQWRVTRRLGGLRSPLTVLDRRQRKLLLQELRGTVPVEPEHVPLVRHLAERLAAQQWLLIFQLGLLLMFVGQFIGSPSAWRLGFVVVFGLGIAVVAPLVRRDERQARRFLAEHPDPRVAS</sequence>
<feature type="transmembrane region" description="Helical" evidence="1">
    <location>
        <begin position="172"/>
        <end position="191"/>
    </location>
</feature>
<name>A0ABT9IAE7_9ACTN</name>
<proteinExistence type="predicted"/>
<keyword evidence="1" id="KW-1133">Transmembrane helix</keyword>
<feature type="transmembrane region" description="Helical" evidence="1">
    <location>
        <begin position="148"/>
        <end position="166"/>
    </location>
</feature>
<dbReference type="RefSeq" id="WP_305998786.1">
    <property type="nucleotide sequence ID" value="NZ_JASNFN010000004.1"/>
</dbReference>
<keyword evidence="1" id="KW-0812">Transmembrane</keyword>
<feature type="transmembrane region" description="Helical" evidence="1">
    <location>
        <begin position="70"/>
        <end position="95"/>
    </location>
</feature>
<dbReference type="Proteomes" id="UP001233673">
    <property type="component" value="Unassembled WGS sequence"/>
</dbReference>
<evidence type="ECO:0000256" key="1">
    <source>
        <dbReference type="SAM" id="Phobius"/>
    </source>
</evidence>
<comment type="caution">
    <text evidence="2">The sequence shown here is derived from an EMBL/GenBank/DDBJ whole genome shotgun (WGS) entry which is preliminary data.</text>
</comment>
<gene>
    <name evidence="2" type="ORF">QOZ88_05475</name>
</gene>
<keyword evidence="1" id="KW-0472">Membrane</keyword>
<dbReference type="EMBL" id="JASNFN010000004">
    <property type="protein sequence ID" value="MDP5182080.1"/>
    <property type="molecule type" value="Genomic_DNA"/>
</dbReference>
<reference evidence="3" key="1">
    <citation type="submission" date="2023-05" db="EMBL/GenBank/DDBJ databases">
        <title>Draft genome of Pseudofrankia sp. BMG5.37.</title>
        <authorList>
            <person name="Gtari M."/>
            <person name="Ghodhbane F."/>
            <person name="Sbissi I."/>
        </authorList>
    </citation>
    <scope>NUCLEOTIDE SEQUENCE [LARGE SCALE GENOMIC DNA]</scope>
    <source>
        <strain evidence="3">BMG 814</strain>
    </source>
</reference>
<evidence type="ECO:0000313" key="2">
    <source>
        <dbReference type="EMBL" id="MDP5182080.1"/>
    </source>
</evidence>
<feature type="transmembrane region" description="Helical" evidence="1">
    <location>
        <begin position="34"/>
        <end position="58"/>
    </location>
</feature>
<organism evidence="2 3">
    <name type="scientific">Blastococcus carthaginiensis</name>
    <dbReference type="NCBI Taxonomy" id="3050034"/>
    <lineage>
        <taxon>Bacteria</taxon>
        <taxon>Bacillati</taxon>
        <taxon>Actinomycetota</taxon>
        <taxon>Actinomycetes</taxon>
        <taxon>Geodermatophilales</taxon>
        <taxon>Geodermatophilaceae</taxon>
        <taxon>Blastococcus</taxon>
    </lineage>
</organism>
<accession>A0ABT9IAE7</accession>
<evidence type="ECO:0000313" key="3">
    <source>
        <dbReference type="Proteomes" id="UP001233673"/>
    </source>
</evidence>
<keyword evidence="3" id="KW-1185">Reference proteome</keyword>
<protein>
    <submittedName>
        <fullName evidence="2">Uncharacterized protein</fullName>
    </submittedName>
</protein>